<evidence type="ECO:0000313" key="1">
    <source>
        <dbReference type="EMBL" id="MBT1685539.1"/>
    </source>
</evidence>
<name>A0AAP2D557_9BACT</name>
<dbReference type="EMBL" id="JAHESC010000003">
    <property type="protein sequence ID" value="MBT1685539.1"/>
    <property type="molecule type" value="Genomic_DNA"/>
</dbReference>
<keyword evidence="2" id="KW-1185">Reference proteome</keyword>
<comment type="caution">
    <text evidence="1">The sequence shown here is derived from an EMBL/GenBank/DDBJ whole genome shotgun (WGS) entry which is preliminary data.</text>
</comment>
<accession>A0AAP2D557</accession>
<gene>
    <name evidence="1" type="ORF">KK078_03175</name>
</gene>
<dbReference type="Proteomes" id="UP001319180">
    <property type="component" value="Unassembled WGS sequence"/>
</dbReference>
<proteinExistence type="predicted"/>
<organism evidence="1 2">
    <name type="scientific">Dawidia soli</name>
    <dbReference type="NCBI Taxonomy" id="2782352"/>
    <lineage>
        <taxon>Bacteria</taxon>
        <taxon>Pseudomonadati</taxon>
        <taxon>Bacteroidota</taxon>
        <taxon>Cytophagia</taxon>
        <taxon>Cytophagales</taxon>
        <taxon>Chryseotaleaceae</taxon>
        <taxon>Dawidia</taxon>
    </lineage>
</organism>
<evidence type="ECO:0000313" key="2">
    <source>
        <dbReference type="Proteomes" id="UP001319180"/>
    </source>
</evidence>
<dbReference type="AlphaFoldDB" id="A0AAP2D557"/>
<reference evidence="1 2" key="1">
    <citation type="submission" date="2021-05" db="EMBL/GenBank/DDBJ databases">
        <title>A Polyphasic approach of four new species of the genus Ohtaekwangia: Ohtaekwangia histidinii sp. nov., Ohtaekwangia cretensis sp. nov., Ohtaekwangia indiensis sp. nov., Ohtaekwangia reichenbachii sp. nov. from diverse environment.</title>
        <authorList>
            <person name="Octaviana S."/>
        </authorList>
    </citation>
    <scope>NUCLEOTIDE SEQUENCE [LARGE SCALE GENOMIC DNA]</scope>
    <source>
        <strain evidence="1 2">PWU37</strain>
    </source>
</reference>
<protein>
    <submittedName>
        <fullName evidence="1">Uncharacterized protein</fullName>
    </submittedName>
</protein>
<dbReference type="RefSeq" id="WP_254088790.1">
    <property type="nucleotide sequence ID" value="NZ_JAHESC010000003.1"/>
</dbReference>
<sequence>MEANPPIDPNFEPKEAEIDPTKLEGIELFLYQTREANKIASKLRHKPVDHIVLPTPEECEPYLSPL</sequence>